<feature type="transmembrane region" description="Helical" evidence="9">
    <location>
        <begin position="449"/>
        <end position="470"/>
    </location>
</feature>
<feature type="transmembrane region" description="Helical" evidence="9">
    <location>
        <begin position="576"/>
        <end position="596"/>
    </location>
</feature>
<dbReference type="eggNOG" id="COG1269">
    <property type="taxonomic scope" value="Bacteria"/>
</dbReference>
<evidence type="ECO:0000256" key="3">
    <source>
        <dbReference type="ARBA" id="ARBA00022448"/>
    </source>
</evidence>
<evidence type="ECO:0000256" key="8">
    <source>
        <dbReference type="SAM" id="Coils"/>
    </source>
</evidence>
<keyword evidence="3" id="KW-0813">Transport</keyword>
<feature type="transmembrane region" description="Helical" evidence="9">
    <location>
        <begin position="352"/>
        <end position="378"/>
    </location>
</feature>
<feature type="coiled-coil region" evidence="8">
    <location>
        <begin position="95"/>
        <end position="129"/>
    </location>
</feature>
<dbReference type="GO" id="GO:0051117">
    <property type="term" value="F:ATPase binding"/>
    <property type="evidence" value="ECO:0007669"/>
    <property type="project" value="TreeGrafter"/>
</dbReference>
<evidence type="ECO:0000256" key="2">
    <source>
        <dbReference type="ARBA" id="ARBA00009904"/>
    </source>
</evidence>
<feature type="transmembrane region" description="Helical" evidence="9">
    <location>
        <begin position="482"/>
        <end position="505"/>
    </location>
</feature>
<protein>
    <submittedName>
        <fullName evidence="10">V-type ATPase 116 kDa subunit</fullName>
    </submittedName>
</protein>
<dbReference type="GO" id="GO:0046961">
    <property type="term" value="F:proton-transporting ATPase activity, rotational mechanism"/>
    <property type="evidence" value="ECO:0007669"/>
    <property type="project" value="InterPro"/>
</dbReference>
<feature type="coiled-coil region" evidence="8">
    <location>
        <begin position="216"/>
        <end position="246"/>
    </location>
</feature>
<dbReference type="InterPro" id="IPR002490">
    <property type="entry name" value="V-ATPase_116kDa_su"/>
</dbReference>
<comment type="similarity">
    <text evidence="2">Belongs to the V-ATPase 116 kDa subunit family.</text>
</comment>
<dbReference type="Proteomes" id="UP000002318">
    <property type="component" value="Chromosome"/>
</dbReference>
<reference evidence="10 11" key="1">
    <citation type="journal article" date="2010" name="Stand. Genomic Sci.">
        <title>Complete genome sequence of Spirochaeta smaragdinae type strain (SEBR 4228).</title>
        <authorList>
            <person name="Mavromatis K."/>
            <person name="Yasawong M."/>
            <person name="Chertkov O."/>
            <person name="Lapidus A."/>
            <person name="Lucas S."/>
            <person name="Nolan M."/>
            <person name="Del Rio T.G."/>
            <person name="Tice H."/>
            <person name="Cheng J.F."/>
            <person name="Pitluck S."/>
            <person name="Liolios K."/>
            <person name="Ivanova N."/>
            <person name="Tapia R."/>
            <person name="Han C."/>
            <person name="Bruce D."/>
            <person name="Goodwin L."/>
            <person name="Pati A."/>
            <person name="Chen A."/>
            <person name="Palaniappan K."/>
            <person name="Land M."/>
            <person name="Hauser L."/>
            <person name="Chang Y.J."/>
            <person name="Jeffries C.D."/>
            <person name="Detter J.C."/>
            <person name="Rohde M."/>
            <person name="Brambilla E."/>
            <person name="Spring S."/>
            <person name="Goker M."/>
            <person name="Sikorski J."/>
            <person name="Woyke T."/>
            <person name="Bristow J."/>
            <person name="Eisen J.A."/>
            <person name="Markowitz V."/>
            <person name="Hugenholtz P."/>
            <person name="Klenk H.P."/>
            <person name="Kyrpides N.C."/>
        </authorList>
    </citation>
    <scope>NUCLEOTIDE SEQUENCE [LARGE SCALE GENOMIC DNA]</scope>
    <source>
        <strain evidence="11">DSM 11293 / JCM 15392 / SEBR 4228</strain>
    </source>
</reference>
<organism evidence="10 11">
    <name type="scientific">Sediminispirochaeta smaragdinae (strain DSM 11293 / JCM 15392 / SEBR 4228)</name>
    <name type="common">Spirochaeta smaragdinae</name>
    <dbReference type="NCBI Taxonomy" id="573413"/>
    <lineage>
        <taxon>Bacteria</taxon>
        <taxon>Pseudomonadati</taxon>
        <taxon>Spirochaetota</taxon>
        <taxon>Spirochaetia</taxon>
        <taxon>Spirochaetales</taxon>
        <taxon>Spirochaetaceae</taxon>
        <taxon>Sediminispirochaeta</taxon>
    </lineage>
</organism>
<dbReference type="PANTHER" id="PTHR11629">
    <property type="entry name" value="VACUOLAR PROTON ATPASES"/>
    <property type="match status" value="1"/>
</dbReference>
<dbReference type="STRING" id="573413.Spirs_3112"/>
<evidence type="ECO:0000256" key="7">
    <source>
        <dbReference type="ARBA" id="ARBA00023136"/>
    </source>
</evidence>
<dbReference type="HOGENOM" id="CLU_025558_0_1_12"/>
<evidence type="ECO:0000256" key="1">
    <source>
        <dbReference type="ARBA" id="ARBA00004141"/>
    </source>
</evidence>
<evidence type="ECO:0000313" key="11">
    <source>
        <dbReference type="Proteomes" id="UP000002318"/>
    </source>
</evidence>
<keyword evidence="4 9" id="KW-0812">Transmembrane</keyword>
<feature type="transmembrane region" description="Helical" evidence="9">
    <location>
        <begin position="517"/>
        <end position="535"/>
    </location>
</feature>
<dbReference type="GO" id="GO:0033179">
    <property type="term" value="C:proton-transporting V-type ATPase, V0 domain"/>
    <property type="evidence" value="ECO:0007669"/>
    <property type="project" value="InterPro"/>
</dbReference>
<dbReference type="OrthoDB" id="9803814at2"/>
<name>E1R4X2_SEDSS</name>
<feature type="transmembrane region" description="Helical" evidence="9">
    <location>
        <begin position="608"/>
        <end position="631"/>
    </location>
</feature>
<keyword evidence="7 9" id="KW-0472">Membrane</keyword>
<accession>E1R4X2</accession>
<dbReference type="PANTHER" id="PTHR11629:SF63">
    <property type="entry name" value="V-TYPE PROTON ATPASE SUBUNIT A"/>
    <property type="match status" value="1"/>
</dbReference>
<dbReference type="AlphaFoldDB" id="E1R4X2"/>
<keyword evidence="6" id="KW-0406">Ion transport</keyword>
<keyword evidence="11" id="KW-1185">Reference proteome</keyword>
<keyword evidence="8" id="KW-0175">Coiled coil</keyword>
<comment type="subcellular location">
    <subcellularLocation>
        <location evidence="1">Membrane</location>
        <topology evidence="1">Multi-pass membrane protein</topology>
    </subcellularLocation>
</comment>
<dbReference type="EMBL" id="CP002116">
    <property type="protein sequence ID" value="ADK82210.1"/>
    <property type="molecule type" value="Genomic_DNA"/>
</dbReference>
<evidence type="ECO:0000256" key="9">
    <source>
        <dbReference type="SAM" id="Phobius"/>
    </source>
</evidence>
<dbReference type="GO" id="GO:0016471">
    <property type="term" value="C:vacuolar proton-transporting V-type ATPase complex"/>
    <property type="evidence" value="ECO:0007669"/>
    <property type="project" value="TreeGrafter"/>
</dbReference>
<dbReference type="GO" id="GO:0007035">
    <property type="term" value="P:vacuolar acidification"/>
    <property type="evidence" value="ECO:0007669"/>
    <property type="project" value="TreeGrafter"/>
</dbReference>
<dbReference type="Pfam" id="PF01496">
    <property type="entry name" value="V_ATPase_I"/>
    <property type="match status" value="2"/>
</dbReference>
<dbReference type="RefSeq" id="WP_013255669.1">
    <property type="nucleotide sequence ID" value="NC_014364.1"/>
</dbReference>
<evidence type="ECO:0000256" key="4">
    <source>
        <dbReference type="ARBA" id="ARBA00022692"/>
    </source>
</evidence>
<evidence type="ECO:0000313" key="10">
    <source>
        <dbReference type="EMBL" id="ADK82210.1"/>
    </source>
</evidence>
<dbReference type="KEGG" id="ssm:Spirs_3112"/>
<evidence type="ECO:0000256" key="5">
    <source>
        <dbReference type="ARBA" id="ARBA00022989"/>
    </source>
</evidence>
<sequence>MIVTGKMRHLTGAVLDSDSNAVTRELLRLGVLDFVSLQEMSPDWRNELDPVYPREEQRQVAKLRERIETFFAILDAHPATLVDFFPEDEGYAGSLDEAERRLDKVASAIQRVREEQKAISQELNRTKELQRHLDGGGDSLIKQPHRFLSIRYGLPSSGREEEFRAALGKFPCVYLDSGLLMTLKRDEAGIAPLLERFGWREIPAPVKEEHGPGLADAEIERKTRELEAKNDELEKKAREIVEGKKDELLSLWKGLRIRELSETVRGFFGKTARTFIFAGWVPASHEKELDGALRRVTDNRCHLEWLDPFSHKDGQLPKQIPVIMNNPKWLRPFEKLVTNYAIPAYGTVDPTIFVAVFYCAMFGLMFGDVGHGLVVFLIGLFGKLKAKKSGKQEHFLFSLFRWCGGSAMVAGALFGSWFGVELLPPLWFDYHGIISGHSVEGGVQSIYDILLITIYFGIAVIGVGFLLNFYNRIVKRDWVALFFDKGGLLGGWLYAAGTWSAFYFVRHDYRQLPDSSFLAFFLGLPALLMIVKPVIEWHHAHRGERFGLMSVAYLLMEWLVELLEVFSGYLSNTLSFMRVAGLGIAHVSLLMAFFQIADMTAGSGGYTIWSYIILLLGNVLIIGLEGLSAGIQSLRLNYYEFFSKYFDGTGRAYAPVSLKH</sequence>
<proteinExistence type="inferred from homology"/>
<gene>
    <name evidence="10" type="ordered locus">Spirs_3112</name>
</gene>
<feature type="transmembrane region" description="Helical" evidence="9">
    <location>
        <begin position="399"/>
        <end position="420"/>
    </location>
</feature>
<keyword evidence="5 9" id="KW-1133">Transmembrane helix</keyword>
<evidence type="ECO:0000256" key="6">
    <source>
        <dbReference type="ARBA" id="ARBA00023065"/>
    </source>
</evidence>